<feature type="domain" description="Membrane transport protein MMPL" evidence="8">
    <location>
        <begin position="517"/>
        <end position="734"/>
    </location>
</feature>
<feature type="transmembrane region" description="Helical" evidence="7">
    <location>
        <begin position="672"/>
        <end position="692"/>
    </location>
</feature>
<feature type="transmembrane region" description="Helical" evidence="7">
    <location>
        <begin position="698"/>
        <end position="717"/>
    </location>
</feature>
<dbReference type="InterPro" id="IPR050545">
    <property type="entry name" value="Mycobact_MmpL"/>
</dbReference>
<comment type="caution">
    <text evidence="9">The sequence shown here is derived from an EMBL/GenBank/DDBJ whole genome shotgun (WGS) entry which is preliminary data.</text>
</comment>
<evidence type="ECO:0000313" key="9">
    <source>
        <dbReference type="EMBL" id="NKX93379.1"/>
    </source>
</evidence>
<feature type="transmembrane region" description="Helical" evidence="7">
    <location>
        <begin position="316"/>
        <end position="335"/>
    </location>
</feature>
<feature type="transmembrane region" description="Helical" evidence="7">
    <location>
        <begin position="341"/>
        <end position="368"/>
    </location>
</feature>
<evidence type="ECO:0000256" key="5">
    <source>
        <dbReference type="ARBA" id="ARBA00022989"/>
    </source>
</evidence>
<keyword evidence="6 7" id="KW-0472">Membrane</keyword>
<reference evidence="9 10" key="1">
    <citation type="submission" date="2020-04" db="EMBL/GenBank/DDBJ databases">
        <title>MicrobeNet Type strains.</title>
        <authorList>
            <person name="Nicholson A.C."/>
        </authorList>
    </citation>
    <scope>NUCLEOTIDE SEQUENCE [LARGE SCALE GENOMIC DNA]</scope>
    <source>
        <strain evidence="9 10">ATCC BAA-789</strain>
    </source>
</reference>
<feature type="domain" description="Membrane transport protein MMPL" evidence="8">
    <location>
        <begin position="89"/>
        <end position="412"/>
    </location>
</feature>
<protein>
    <submittedName>
        <fullName evidence="9">MMPL family transporter</fullName>
    </submittedName>
</protein>
<feature type="transmembrane region" description="Helical" evidence="7">
    <location>
        <begin position="413"/>
        <end position="435"/>
    </location>
</feature>
<dbReference type="EMBL" id="JAAXOW010000002">
    <property type="protein sequence ID" value="NKX93379.1"/>
    <property type="molecule type" value="Genomic_DNA"/>
</dbReference>
<dbReference type="SUPFAM" id="SSF82866">
    <property type="entry name" value="Multidrug efflux transporter AcrB transmembrane domain"/>
    <property type="match status" value="2"/>
</dbReference>
<evidence type="ECO:0000256" key="6">
    <source>
        <dbReference type="ARBA" id="ARBA00023136"/>
    </source>
</evidence>
<dbReference type="PANTHER" id="PTHR33406:SF11">
    <property type="entry name" value="MEMBRANE PROTEIN SCO6666-RELATED"/>
    <property type="match status" value="1"/>
</dbReference>
<comment type="similarity">
    <text evidence="2">Belongs to the resistance-nodulation-cell division (RND) (TC 2.A.6) family. MmpL subfamily.</text>
</comment>
<dbReference type="GO" id="GO:0005886">
    <property type="term" value="C:plasma membrane"/>
    <property type="evidence" value="ECO:0007669"/>
    <property type="project" value="UniProtKB-SubCell"/>
</dbReference>
<dbReference type="AlphaFoldDB" id="A0A9X5IRU0"/>
<evidence type="ECO:0000256" key="7">
    <source>
        <dbReference type="SAM" id="Phobius"/>
    </source>
</evidence>
<feature type="transmembrane region" description="Helical" evidence="7">
    <location>
        <begin position="557"/>
        <end position="574"/>
    </location>
</feature>
<organism evidence="9 10">
    <name type="scientific">Sanguibacter hominis ATCC BAA-789</name>
    <dbReference type="NCBI Taxonomy" id="1312740"/>
    <lineage>
        <taxon>Bacteria</taxon>
        <taxon>Bacillati</taxon>
        <taxon>Actinomycetota</taxon>
        <taxon>Actinomycetes</taxon>
        <taxon>Micrococcales</taxon>
        <taxon>Sanguibacteraceae</taxon>
        <taxon>Sanguibacter</taxon>
    </lineage>
</organism>
<keyword evidence="5 7" id="KW-1133">Transmembrane helix</keyword>
<name>A0A9X5IRU0_9MICO</name>
<evidence type="ECO:0000259" key="8">
    <source>
        <dbReference type="Pfam" id="PF03176"/>
    </source>
</evidence>
<keyword evidence="4 7" id="KW-0812">Transmembrane</keyword>
<feature type="transmembrane region" description="Helical" evidence="7">
    <location>
        <begin position="230"/>
        <end position="248"/>
    </location>
</feature>
<proteinExistence type="inferred from homology"/>
<evidence type="ECO:0000256" key="3">
    <source>
        <dbReference type="ARBA" id="ARBA00022475"/>
    </source>
</evidence>
<keyword evidence="10" id="KW-1185">Reference proteome</keyword>
<dbReference type="InterPro" id="IPR004869">
    <property type="entry name" value="MMPL_dom"/>
</dbReference>
<dbReference type="PANTHER" id="PTHR33406">
    <property type="entry name" value="MEMBRANE PROTEIN MJ1562-RELATED"/>
    <property type="match status" value="1"/>
</dbReference>
<evidence type="ECO:0000256" key="1">
    <source>
        <dbReference type="ARBA" id="ARBA00004651"/>
    </source>
</evidence>
<dbReference type="Pfam" id="PF03176">
    <property type="entry name" value="MMPL"/>
    <property type="match status" value="2"/>
</dbReference>
<feature type="transmembrane region" description="Helical" evidence="7">
    <location>
        <begin position="203"/>
        <end position="223"/>
    </location>
</feature>
<feature type="transmembrane region" description="Helical" evidence="7">
    <location>
        <begin position="20"/>
        <end position="44"/>
    </location>
</feature>
<keyword evidence="3" id="KW-1003">Cell membrane</keyword>
<feature type="transmembrane region" description="Helical" evidence="7">
    <location>
        <begin position="254"/>
        <end position="274"/>
    </location>
</feature>
<evidence type="ECO:0000256" key="4">
    <source>
        <dbReference type="ARBA" id="ARBA00022692"/>
    </source>
</evidence>
<evidence type="ECO:0000256" key="2">
    <source>
        <dbReference type="ARBA" id="ARBA00010157"/>
    </source>
</evidence>
<feature type="transmembrane region" description="Helical" evidence="7">
    <location>
        <begin position="624"/>
        <end position="646"/>
    </location>
</feature>
<accession>A0A9X5IRU0</accession>
<gene>
    <name evidence="9" type="ORF">HF995_08875</name>
</gene>
<comment type="subcellular location">
    <subcellularLocation>
        <location evidence="1">Cell membrane</location>
        <topology evidence="1">Multi-pass membrane protein</topology>
    </subcellularLocation>
</comment>
<dbReference type="Proteomes" id="UP000774283">
    <property type="component" value="Unassembled WGS sequence"/>
</dbReference>
<feature type="transmembrane region" description="Helical" evidence="7">
    <location>
        <begin position="586"/>
        <end position="604"/>
    </location>
</feature>
<sequence>MGAVFETLARRVSRHPRRTIVIWAVVTVVGLLVALTGVGGASLFDRLASGNPAVPGSESERGAEILAEHGTAGETVTMIVSGVDPTSEALPGIMATIVAEASEIDGVASVIDPFQLPGGVTSPAAAPLLSSAGDGFIVVAELATDLDEDEQTAAAGAVAAAFDDARATLATAGPDVRTLVGANRLILDAVTDQVQEDLKTGELVALPVALVIMVLVFGGFLAAAMPMVGAIASIGAGLGVLHLLTFFLDVDAAVVNVISLLSIGLSIDYGLLVVSRFREELSRAASAGESGAMRRRRGDGVVAVALTRTMTTAGRTVAFSAVTVAVSIAGLMVFRPDVLRAIGAAGLAIVLIAVATALTLVPAVLVLAGRRMERAGALARIPGMARVLARTADVESDEGTFYRLAARVQRRPWWSLVASLGVLVLLALPLAHLQLRSSDIELLPTSNPQREFVTVLQEEYPASTGTDLVVVVDATTEAAASLVPLIGAVDSVTRASEPTGLGPYSVIAVDIVGDDSSGREATTAVGEIRALDTDLTVWVTGPAAQQVDFVSALSARAWAAGAVVVLATFVLLFLMTGSVVVPLKALLTNALSLAAALGVLVWVFQDGHLESLLGFASTGGIETYVFAIVIAFAFGLAMDYEVFLIARIKELVDSGMDGDEAVRVGLQRSGRIITSAAAIIVVVFAGFVFGDLLVIKQVGFALAFAVALDATLVRMLLVPATMTLLGRHNWWCPPALRRVHERFGIIH</sequence>
<evidence type="ECO:0000313" key="10">
    <source>
        <dbReference type="Proteomes" id="UP000774283"/>
    </source>
</evidence>
<dbReference type="Gene3D" id="1.20.1640.10">
    <property type="entry name" value="Multidrug efflux transporter AcrB transmembrane domain"/>
    <property type="match status" value="2"/>
</dbReference>